<gene>
    <name evidence="1" type="primary">DDRGK1</name>
</gene>
<proteinExistence type="predicted"/>
<protein>
    <submittedName>
        <fullName evidence="1">DDRGK domain containing 1</fullName>
    </submittedName>
</protein>
<accession>A0AC11EBB1</accession>
<name>A0AC11EBB1_SHEEP</name>
<organism evidence="1">
    <name type="scientific">Ovis aries</name>
    <name type="common">Sheep</name>
    <dbReference type="NCBI Taxonomy" id="9940"/>
    <lineage>
        <taxon>Eukaryota</taxon>
        <taxon>Metazoa</taxon>
        <taxon>Chordata</taxon>
        <taxon>Craniata</taxon>
        <taxon>Vertebrata</taxon>
        <taxon>Euteleostomi</taxon>
        <taxon>Mammalia</taxon>
        <taxon>Eutheria</taxon>
        <taxon>Laurasiatheria</taxon>
        <taxon>Artiodactyla</taxon>
        <taxon>Ruminantia</taxon>
        <taxon>Pecora</taxon>
        <taxon>Bovidae</taxon>
        <taxon>Caprinae</taxon>
        <taxon>Ovis</taxon>
    </lineage>
</organism>
<reference evidence="1" key="1">
    <citation type="submission" date="2020-11" db="EMBL/GenBank/DDBJ databases">
        <authorList>
            <person name="Davenport K.M."/>
            <person name="Bickhart D.M."/>
            <person name="Smith T.P.L."/>
            <person name="Murdoch B.M."/>
            <person name="Rosen B.D."/>
        </authorList>
    </citation>
    <scope>NUCLEOTIDE SEQUENCE [LARGE SCALE GENOMIC DNA]</scope>
    <source>
        <strain evidence="1">OAR_USU_Benz2616</strain>
    </source>
</reference>
<reference evidence="1" key="3">
    <citation type="submission" date="2025-09" db="UniProtKB">
        <authorList>
            <consortium name="Ensembl"/>
        </authorList>
    </citation>
    <scope>IDENTIFICATION</scope>
</reference>
<reference evidence="1" key="2">
    <citation type="submission" date="2025-08" db="UniProtKB">
        <authorList>
            <consortium name="Ensembl"/>
        </authorList>
    </citation>
    <scope>IDENTIFICATION</scope>
</reference>
<sequence>MVSPVVYLVVAALLVGLILFLTRSRGRAAAAVQEPLHNEEVPAVAGRVTRPQPLEPEEQRATGRPRRRRDLGSRLQAQRRAQRVAWADENEEEPIIQAQEEEDIEKPVETHLSGKIGAKKLRKLEEKQARKAQREAEEAEREERKRLESQREAEWKKEEERLRLEEEQKEEEERKAQEEQAQREHEEYLKLKETFVVEEEGVGETMTEEQSHSFLAEFINYIKDLHNVCLATQSRADQNQLQRVPVLKRICPSSALHLLLPLFVAVQGRALGRPGFPGGPTYSGKPCKVACMWSAAMEYVWLSEQASPKDEESQCPFPPTPNQE</sequence>
<dbReference type="Ensembl" id="ENSOART00020049561.1">
    <property type="protein sequence ID" value="ENSOARP00020053831.1"/>
    <property type="gene ID" value="ENSOARG00020005933.2"/>
</dbReference>
<evidence type="ECO:0000313" key="1">
    <source>
        <dbReference type="Ensembl" id="ENSOARP00020053831.1"/>
    </source>
</evidence>